<dbReference type="InterPro" id="IPR029045">
    <property type="entry name" value="ClpP/crotonase-like_dom_sf"/>
</dbReference>
<dbReference type="PANTHER" id="PTHR10381">
    <property type="entry name" value="ATP-DEPENDENT CLP PROTEASE PROTEOLYTIC SUBUNIT"/>
    <property type="match status" value="1"/>
</dbReference>
<dbReference type="PANTHER" id="PTHR10381:SF70">
    <property type="entry name" value="ATP-DEPENDENT CLP PROTEASE PROTEOLYTIC SUBUNIT"/>
    <property type="match status" value="1"/>
</dbReference>
<reference evidence="8" key="1">
    <citation type="submission" date="2019-09" db="EMBL/GenBank/DDBJ databases">
        <authorList>
            <consortium name="PulseNet: The National Subtyping Network for Foodborne Disease Surveillance"/>
            <person name="Tarr C.L."/>
            <person name="Trees E."/>
            <person name="Katz L.S."/>
            <person name="Carleton-Romer H.A."/>
            <person name="Stroika S."/>
            <person name="Kucerova Z."/>
            <person name="Roache K.F."/>
            <person name="Sabol A.L."/>
            <person name="Besser J."/>
            <person name="Gerner-Smidt P."/>
        </authorList>
    </citation>
    <scope>NUCLEOTIDE SEQUENCE</scope>
    <source>
        <strain evidence="8">PNUSAS103169</strain>
    </source>
</reference>
<evidence type="ECO:0000256" key="1">
    <source>
        <dbReference type="ARBA" id="ARBA00007039"/>
    </source>
</evidence>
<dbReference type="Pfam" id="PF00574">
    <property type="entry name" value="CLP_protease"/>
    <property type="match status" value="1"/>
</dbReference>
<dbReference type="PRINTS" id="PR00127">
    <property type="entry name" value="CLPPROTEASEP"/>
</dbReference>
<dbReference type="GO" id="GO:0004252">
    <property type="term" value="F:serine-type endopeptidase activity"/>
    <property type="evidence" value="ECO:0007669"/>
    <property type="project" value="InterPro"/>
</dbReference>
<evidence type="ECO:0000256" key="5">
    <source>
        <dbReference type="ARBA" id="ARBA00022825"/>
    </source>
</evidence>
<dbReference type="InterPro" id="IPR001907">
    <property type="entry name" value="ClpP"/>
</dbReference>
<dbReference type="NCBIfam" id="NF045542">
    <property type="entry name" value="Clp_rel_HeadMat"/>
    <property type="match status" value="1"/>
</dbReference>
<dbReference type="GO" id="GO:0009368">
    <property type="term" value="C:endopeptidase Clp complex"/>
    <property type="evidence" value="ECO:0007669"/>
    <property type="project" value="TreeGrafter"/>
</dbReference>
<feature type="region of interest" description="Disordered" evidence="7">
    <location>
        <begin position="315"/>
        <end position="337"/>
    </location>
</feature>
<keyword evidence="5" id="KW-0720">Serine protease</keyword>
<evidence type="ECO:0000256" key="4">
    <source>
        <dbReference type="ARBA" id="ARBA00022801"/>
    </source>
</evidence>
<dbReference type="CDD" id="cd07016">
    <property type="entry name" value="S14_ClpP_1"/>
    <property type="match status" value="1"/>
</dbReference>
<comment type="similarity">
    <text evidence="1 6">Belongs to the peptidase S14 family.</text>
</comment>
<name>A0A622TXJ4_SALER</name>
<keyword evidence="4" id="KW-0378">Hydrolase</keyword>
<evidence type="ECO:0000313" key="8">
    <source>
        <dbReference type="EMBL" id="ECZ0572848.1"/>
    </source>
</evidence>
<evidence type="ECO:0000256" key="7">
    <source>
        <dbReference type="SAM" id="MobiDB-lite"/>
    </source>
</evidence>
<keyword evidence="3 8" id="KW-0645">Protease</keyword>
<accession>A0A622TXJ4</accession>
<dbReference type="Gene3D" id="3.90.226.10">
    <property type="entry name" value="2-enoyl-CoA Hydratase, Chain A, domain 1"/>
    <property type="match status" value="1"/>
</dbReference>
<organism evidence="8">
    <name type="scientific">Salmonella enterica</name>
    <name type="common">Salmonella choleraesuis</name>
    <dbReference type="NCBI Taxonomy" id="28901"/>
    <lineage>
        <taxon>Bacteria</taxon>
        <taxon>Pseudomonadati</taxon>
        <taxon>Pseudomonadota</taxon>
        <taxon>Gammaproteobacteria</taxon>
        <taxon>Enterobacterales</taxon>
        <taxon>Enterobacteriaceae</taxon>
        <taxon>Salmonella</taxon>
    </lineage>
</organism>
<protein>
    <recommendedName>
        <fullName evidence="6">ATP-dependent Clp protease proteolytic subunit</fullName>
    </recommendedName>
</protein>
<evidence type="ECO:0000256" key="2">
    <source>
        <dbReference type="ARBA" id="ARBA00022490"/>
    </source>
</evidence>
<sequence>MSNWWNIKNSAGEDDTPAEMQLYGYIGEWDDISSAEVVKELKEIKAKTIVVRINSYGGSVFTAQAILSSLKRHPANVKVYIDGIAASAATIIAMAGDKIIIPANAMMMIHNPWTFAAGDSEELRSIAEMMDKVRDSILAAYREKTGLSDEKLIELMDAETWLSADEAVELGFADEVEKPMRMAASLKDGVFCLNGMNFETSRFASLPESLATLTTPENKQPAAPAATNEEEIVDLDTLKNKHPDLYNQVFNEGRDDGVKAERDRIKQIEDSVIPGHDELVNKAKFETGVSAETLALEIMNAERGRNAAYLKNRAEDADPLKNAVDNQAPQNKGEQEVAAVKNRIGSAFQNRNKR</sequence>
<dbReference type="EMBL" id="AALFWW010000061">
    <property type="protein sequence ID" value="ECZ0572848.1"/>
    <property type="molecule type" value="Genomic_DNA"/>
</dbReference>
<dbReference type="AlphaFoldDB" id="A0A622TXJ4"/>
<dbReference type="GO" id="GO:0051117">
    <property type="term" value="F:ATPase binding"/>
    <property type="evidence" value="ECO:0007669"/>
    <property type="project" value="TreeGrafter"/>
</dbReference>
<gene>
    <name evidence="8" type="ORF">F7467_21925</name>
</gene>
<proteinExistence type="inferred from homology"/>
<dbReference type="InterPro" id="IPR023562">
    <property type="entry name" value="ClpP/TepA"/>
</dbReference>
<dbReference type="SUPFAM" id="SSF52096">
    <property type="entry name" value="ClpP/crotonase"/>
    <property type="match status" value="1"/>
</dbReference>
<dbReference type="GO" id="GO:0004176">
    <property type="term" value="F:ATP-dependent peptidase activity"/>
    <property type="evidence" value="ECO:0007669"/>
    <property type="project" value="InterPro"/>
</dbReference>
<keyword evidence="2" id="KW-0963">Cytoplasm</keyword>
<comment type="caution">
    <text evidence="8">The sequence shown here is derived from an EMBL/GenBank/DDBJ whole genome shotgun (WGS) entry which is preliminary data.</text>
</comment>
<evidence type="ECO:0000256" key="3">
    <source>
        <dbReference type="ARBA" id="ARBA00022670"/>
    </source>
</evidence>
<dbReference type="GO" id="GO:0006515">
    <property type="term" value="P:protein quality control for misfolded or incompletely synthesized proteins"/>
    <property type="evidence" value="ECO:0007669"/>
    <property type="project" value="TreeGrafter"/>
</dbReference>
<evidence type="ECO:0000256" key="6">
    <source>
        <dbReference type="RuleBase" id="RU003567"/>
    </source>
</evidence>